<dbReference type="PANTHER" id="PTHR30329:SF21">
    <property type="entry name" value="LIPOPROTEIN YIAD-RELATED"/>
    <property type="match status" value="1"/>
</dbReference>
<dbReference type="PROSITE" id="PS51123">
    <property type="entry name" value="OMPA_2"/>
    <property type="match status" value="1"/>
</dbReference>
<dbReference type="GO" id="GO:0009279">
    <property type="term" value="C:cell outer membrane"/>
    <property type="evidence" value="ECO:0007669"/>
    <property type="project" value="UniProtKB-SubCell"/>
</dbReference>
<feature type="region of interest" description="Disordered" evidence="5">
    <location>
        <begin position="271"/>
        <end position="329"/>
    </location>
</feature>
<protein>
    <recommendedName>
        <fullName evidence="6">OmpA-like domain-containing protein</fullName>
    </recommendedName>
</protein>
<dbReference type="RefSeq" id="WP_157066847.1">
    <property type="nucleotide sequence ID" value="NZ_LMTR01000084.1"/>
</dbReference>
<evidence type="ECO:0000313" key="8">
    <source>
        <dbReference type="Proteomes" id="UP000059074"/>
    </source>
</evidence>
<dbReference type="SUPFAM" id="SSF103088">
    <property type="entry name" value="OmpA-like"/>
    <property type="match status" value="1"/>
</dbReference>
<proteinExistence type="predicted"/>
<feature type="compositionally biased region" description="Basic and acidic residues" evidence="5">
    <location>
        <begin position="297"/>
        <end position="313"/>
    </location>
</feature>
<accession>A0A120CTL7</accession>
<dbReference type="Gene3D" id="3.30.1330.60">
    <property type="entry name" value="OmpA-like domain"/>
    <property type="match status" value="1"/>
</dbReference>
<comment type="caution">
    <text evidence="7">The sequence shown here is derived from an EMBL/GenBank/DDBJ whole genome shotgun (WGS) entry which is preliminary data.</text>
</comment>
<dbReference type="InterPro" id="IPR050330">
    <property type="entry name" value="Bact_OuterMem_StrucFunc"/>
</dbReference>
<keyword evidence="2 4" id="KW-0472">Membrane</keyword>
<reference evidence="7 8" key="1">
    <citation type="submission" date="2015-10" db="EMBL/GenBank/DDBJ databases">
        <title>Transcriptomic analysis of a linuron degrading triple-species bacterial consortium.</title>
        <authorList>
            <person name="Albers P."/>
        </authorList>
    </citation>
    <scope>NUCLEOTIDE SEQUENCE [LARGE SCALE GENOMIC DNA]</scope>
    <source>
        <strain evidence="7 8">WDL6</strain>
    </source>
</reference>
<keyword evidence="3" id="KW-0998">Cell outer membrane</keyword>
<sequence length="463" mass="49736">MRCHPARWLWGLIPVAMLSWLAIHVETDAIEAELEQRSAAALARSGHGWASVAFSGRDGLLVGFADNQQQVDTAANIVRDLWGVRMVNVRARLPETGRIPAFVGDDALPVPKEPDDGPQLLADEYPVAALGSDEPSETLAAGVAGSMTVTAFSGFPIETVREQAPGRSAWQAVATWAGYPDGDVGAVAEIPELLADRKAPRSVRARTVAIYDIRSGAEEAETEPPAPELKGPPVPVMRLTARMPEAEAWAFGPAVPVLEPGETVMAWDADEPEPEPEIAALEPEPEPEPEPQIEVAPRPEPKPKPVRRVERPAAEPTAPRFDTAALPQSNSDPNAGCILGVLEAAERVEVHFAHGVARLDRIEKSILDQLVDALLGCPYASLRISGHADSTGRPRSNLALSKRRARAVVAYMVDRGIDAERLTAVGFGDTQPVAPNTTWTNRAKNRRVEVIVMVRRTAAGARG</sequence>
<evidence type="ECO:0000256" key="2">
    <source>
        <dbReference type="ARBA" id="ARBA00023136"/>
    </source>
</evidence>
<dbReference type="EMBL" id="LMTR01000084">
    <property type="protein sequence ID" value="KWT64870.1"/>
    <property type="molecule type" value="Genomic_DNA"/>
</dbReference>
<evidence type="ECO:0000256" key="1">
    <source>
        <dbReference type="ARBA" id="ARBA00004442"/>
    </source>
</evidence>
<dbReference type="InterPro" id="IPR036737">
    <property type="entry name" value="OmpA-like_sf"/>
</dbReference>
<evidence type="ECO:0000256" key="3">
    <source>
        <dbReference type="ARBA" id="ARBA00023237"/>
    </source>
</evidence>
<dbReference type="AlphaFoldDB" id="A0A120CTL7"/>
<dbReference type="InterPro" id="IPR006664">
    <property type="entry name" value="OMP_bac"/>
</dbReference>
<dbReference type="Pfam" id="PF00691">
    <property type="entry name" value="OmpA"/>
    <property type="match status" value="1"/>
</dbReference>
<dbReference type="PRINTS" id="PR01021">
    <property type="entry name" value="OMPADOMAIN"/>
</dbReference>
<dbReference type="OrthoDB" id="5525824at2"/>
<evidence type="ECO:0000259" key="6">
    <source>
        <dbReference type="PROSITE" id="PS51123"/>
    </source>
</evidence>
<dbReference type="InterPro" id="IPR006665">
    <property type="entry name" value="OmpA-like"/>
</dbReference>
<dbReference type="PATRIC" id="fig|121290.4.peg.960"/>
<evidence type="ECO:0000256" key="5">
    <source>
        <dbReference type="SAM" id="MobiDB-lite"/>
    </source>
</evidence>
<keyword evidence="8" id="KW-1185">Reference proteome</keyword>
<organism evidence="7 8">
    <name type="scientific">Hyphomicrobium sulfonivorans</name>
    <dbReference type="NCBI Taxonomy" id="121290"/>
    <lineage>
        <taxon>Bacteria</taxon>
        <taxon>Pseudomonadati</taxon>
        <taxon>Pseudomonadota</taxon>
        <taxon>Alphaproteobacteria</taxon>
        <taxon>Hyphomicrobiales</taxon>
        <taxon>Hyphomicrobiaceae</taxon>
        <taxon>Hyphomicrobium</taxon>
    </lineage>
</organism>
<dbReference type="STRING" id="121290.APY04_3110"/>
<evidence type="ECO:0000313" key="7">
    <source>
        <dbReference type="EMBL" id="KWT64870.1"/>
    </source>
</evidence>
<feature type="domain" description="OmpA-like" evidence="6">
    <location>
        <begin position="339"/>
        <end position="456"/>
    </location>
</feature>
<dbReference type="CDD" id="cd07185">
    <property type="entry name" value="OmpA_C-like"/>
    <property type="match status" value="1"/>
</dbReference>
<evidence type="ECO:0000256" key="4">
    <source>
        <dbReference type="PROSITE-ProRule" id="PRU00473"/>
    </source>
</evidence>
<dbReference type="Proteomes" id="UP000059074">
    <property type="component" value="Unassembled WGS sequence"/>
</dbReference>
<dbReference type="PANTHER" id="PTHR30329">
    <property type="entry name" value="STATOR ELEMENT OF FLAGELLAR MOTOR COMPLEX"/>
    <property type="match status" value="1"/>
</dbReference>
<comment type="subcellular location">
    <subcellularLocation>
        <location evidence="1">Cell outer membrane</location>
    </subcellularLocation>
</comment>
<gene>
    <name evidence="7" type="ORF">APY04_3110</name>
</gene>
<name>A0A120CTL7_HYPSL</name>